<name>A0A164TG54_9CRUS</name>
<organism evidence="1 2">
    <name type="scientific">Daphnia magna</name>
    <dbReference type="NCBI Taxonomy" id="35525"/>
    <lineage>
        <taxon>Eukaryota</taxon>
        <taxon>Metazoa</taxon>
        <taxon>Ecdysozoa</taxon>
        <taxon>Arthropoda</taxon>
        <taxon>Crustacea</taxon>
        <taxon>Branchiopoda</taxon>
        <taxon>Diplostraca</taxon>
        <taxon>Cladocera</taxon>
        <taxon>Anomopoda</taxon>
        <taxon>Daphniidae</taxon>
        <taxon>Daphnia</taxon>
    </lineage>
</organism>
<reference evidence="1 2" key="1">
    <citation type="submission" date="2016-03" db="EMBL/GenBank/DDBJ databases">
        <title>EvidentialGene: Evidence-directed Construction of Genes on Genomes.</title>
        <authorList>
            <person name="Gilbert D.G."/>
            <person name="Choi J.-H."/>
            <person name="Mockaitis K."/>
            <person name="Colbourne J."/>
            <person name="Pfrender M."/>
        </authorList>
    </citation>
    <scope>NUCLEOTIDE SEQUENCE [LARGE SCALE GENOMIC DNA]</scope>
    <source>
        <strain evidence="1 2">Xinb3</strain>
        <tissue evidence="1">Complete organism</tissue>
    </source>
</reference>
<keyword evidence="2" id="KW-1185">Reference proteome</keyword>
<dbReference type="AlphaFoldDB" id="A0A164TG54"/>
<protein>
    <submittedName>
        <fullName evidence="1">Uncharacterized protein</fullName>
    </submittedName>
</protein>
<dbReference type="EMBL" id="LRGB01001800">
    <property type="protein sequence ID" value="KZS10428.1"/>
    <property type="molecule type" value="Genomic_DNA"/>
</dbReference>
<evidence type="ECO:0000313" key="1">
    <source>
        <dbReference type="EMBL" id="KZS10428.1"/>
    </source>
</evidence>
<sequence>MRDSNQAIKRTPSDWLQARHSHTSIASRHFDELRGFMRNPQIWERSDNQQLAKRSVSFSKTSSPPNLPLCFSLTSSVSPPTCFP</sequence>
<comment type="caution">
    <text evidence="1">The sequence shown here is derived from an EMBL/GenBank/DDBJ whole genome shotgun (WGS) entry which is preliminary data.</text>
</comment>
<evidence type="ECO:0000313" key="2">
    <source>
        <dbReference type="Proteomes" id="UP000076858"/>
    </source>
</evidence>
<accession>A0A164TG54</accession>
<gene>
    <name evidence="1" type="ORF">APZ42_025111</name>
</gene>
<proteinExistence type="predicted"/>
<dbReference type="Proteomes" id="UP000076858">
    <property type="component" value="Unassembled WGS sequence"/>
</dbReference>